<evidence type="ECO:0000313" key="3">
    <source>
        <dbReference type="Proteomes" id="UP000829517"/>
    </source>
</evidence>
<feature type="domain" description="DUF218" evidence="1">
    <location>
        <begin position="53"/>
        <end position="190"/>
    </location>
</feature>
<dbReference type="InterPro" id="IPR051599">
    <property type="entry name" value="Cell_Envelope_Assoc"/>
</dbReference>
<proteinExistence type="predicted"/>
<protein>
    <submittedName>
        <fullName evidence="2">YdcF family protein</fullName>
    </submittedName>
</protein>
<dbReference type="Pfam" id="PF02698">
    <property type="entry name" value="DUF218"/>
    <property type="match status" value="1"/>
</dbReference>
<evidence type="ECO:0000313" key="2">
    <source>
        <dbReference type="EMBL" id="MCF8715192.1"/>
    </source>
</evidence>
<evidence type="ECO:0000259" key="1">
    <source>
        <dbReference type="Pfam" id="PF02698"/>
    </source>
</evidence>
<dbReference type="RefSeq" id="WP_236959159.1">
    <property type="nucleotide sequence ID" value="NZ_JAETXX010000006.1"/>
</dbReference>
<dbReference type="PANTHER" id="PTHR30336:SF6">
    <property type="entry name" value="INTEGRAL MEMBRANE PROTEIN"/>
    <property type="match status" value="1"/>
</dbReference>
<comment type="caution">
    <text evidence="2">The sequence shown here is derived from an EMBL/GenBank/DDBJ whole genome shotgun (WGS) entry which is preliminary data.</text>
</comment>
<keyword evidence="3" id="KW-1185">Reference proteome</keyword>
<gene>
    <name evidence="2" type="ORF">JM658_10175</name>
</gene>
<reference evidence="2 3" key="1">
    <citation type="submission" date="2021-01" db="EMBL/GenBank/DDBJ databases">
        <title>Genome sequencing of Joostella atrarenae M1-2 (= KCTC 23194).</title>
        <authorList>
            <person name="Zakaria M.R."/>
            <person name="Lam M.Q."/>
            <person name="Chong C.S."/>
        </authorList>
    </citation>
    <scope>NUCLEOTIDE SEQUENCE [LARGE SCALE GENOMIC DNA]</scope>
    <source>
        <strain evidence="2 3">M1-2</strain>
    </source>
</reference>
<dbReference type="CDD" id="cd06259">
    <property type="entry name" value="YdcF-like"/>
    <property type="match status" value="1"/>
</dbReference>
<name>A0ABS9J440_9FLAO</name>
<dbReference type="Proteomes" id="UP000829517">
    <property type="component" value="Unassembled WGS sequence"/>
</dbReference>
<organism evidence="2 3">
    <name type="scientific">Joostella atrarenae</name>
    <dbReference type="NCBI Taxonomy" id="679257"/>
    <lineage>
        <taxon>Bacteria</taxon>
        <taxon>Pseudomonadati</taxon>
        <taxon>Bacteroidota</taxon>
        <taxon>Flavobacteriia</taxon>
        <taxon>Flavobacteriales</taxon>
        <taxon>Flavobacteriaceae</taxon>
        <taxon>Joostella</taxon>
    </lineage>
</organism>
<sequence>MKKRFFIKLIKISALLGVIALLLVLISNNAIEKSVKGKTTTNTEAIKHNKVGLVLGTAKKLNSGQINPYFKYRIDAAVELFNAKKVDFLLISGDNGDTDYNEPNDFKNELIKRGIPEDKIFLDFAGFRTLDSVVRAKKIFGQTSITIISQQFHNERAIYLAEKFNIDAVGFNAENVEGSGGIKTNLREYLARTKVFLDLLFKVEPKYLGKKIDIK</sequence>
<dbReference type="EMBL" id="JAETXX010000006">
    <property type="protein sequence ID" value="MCF8715192.1"/>
    <property type="molecule type" value="Genomic_DNA"/>
</dbReference>
<accession>A0ABS9J440</accession>
<dbReference type="InterPro" id="IPR003848">
    <property type="entry name" value="DUF218"/>
</dbReference>
<dbReference type="PANTHER" id="PTHR30336">
    <property type="entry name" value="INNER MEMBRANE PROTEIN, PROBABLE PERMEASE"/>
    <property type="match status" value="1"/>
</dbReference>